<evidence type="ECO:0000256" key="1">
    <source>
        <dbReference type="SAM" id="MobiDB-lite"/>
    </source>
</evidence>
<name>A0A3A4A1G3_9ACTN</name>
<dbReference type="RefSeq" id="WP_119931563.1">
    <property type="nucleotide sequence ID" value="NZ_QZEY01000027.1"/>
</dbReference>
<keyword evidence="3" id="KW-1185">Reference proteome</keyword>
<feature type="region of interest" description="Disordered" evidence="1">
    <location>
        <begin position="183"/>
        <end position="220"/>
    </location>
</feature>
<sequence>MGTRGFIGFVIDGHEKIAYVHADSYPGGVGASVLSWLRLAAADLGELRRRVRALRVVDPGTRPGAEDIEALKEFAFQRVSTGRLDDWYVLLRRTQGRPELMLAAGVIEDARDFPADSLDCEWGYLIDLDAAAFEVYRGFQRRPHAEGRFAGRPSPPHHVGAYYPVKRVGRWGLSDLPGEDTFLSELTARAADPPDPPAPDPGCDPSCGCDRCTHPDGPQP</sequence>
<feature type="compositionally biased region" description="Pro residues" evidence="1">
    <location>
        <begin position="193"/>
        <end position="202"/>
    </location>
</feature>
<dbReference type="AlphaFoldDB" id="A0A3A4A1G3"/>
<proteinExistence type="predicted"/>
<accession>A0A3A4A1G3</accession>
<dbReference type="OrthoDB" id="4228440at2"/>
<reference evidence="2 3" key="1">
    <citation type="submission" date="2018-09" db="EMBL/GenBank/DDBJ databases">
        <title>YIM 75507 draft genome.</title>
        <authorList>
            <person name="Tang S."/>
            <person name="Feng Y."/>
        </authorList>
    </citation>
    <scope>NUCLEOTIDE SEQUENCE [LARGE SCALE GENOMIC DNA]</scope>
    <source>
        <strain evidence="2 3">YIM 75507</strain>
    </source>
</reference>
<organism evidence="2 3">
    <name type="scientific">Bailinhaonella thermotolerans</name>
    <dbReference type="NCBI Taxonomy" id="1070861"/>
    <lineage>
        <taxon>Bacteria</taxon>
        <taxon>Bacillati</taxon>
        <taxon>Actinomycetota</taxon>
        <taxon>Actinomycetes</taxon>
        <taxon>Streptosporangiales</taxon>
        <taxon>Streptosporangiaceae</taxon>
        <taxon>Bailinhaonella</taxon>
    </lineage>
</organism>
<gene>
    <name evidence="2" type="ORF">D5H75_38475</name>
</gene>
<dbReference type="EMBL" id="QZEY01000027">
    <property type="protein sequence ID" value="RJL21102.1"/>
    <property type="molecule type" value="Genomic_DNA"/>
</dbReference>
<evidence type="ECO:0000313" key="3">
    <source>
        <dbReference type="Proteomes" id="UP000265768"/>
    </source>
</evidence>
<protein>
    <submittedName>
        <fullName evidence="2">Uncharacterized protein</fullName>
    </submittedName>
</protein>
<comment type="caution">
    <text evidence="2">The sequence shown here is derived from an EMBL/GenBank/DDBJ whole genome shotgun (WGS) entry which is preliminary data.</text>
</comment>
<evidence type="ECO:0000313" key="2">
    <source>
        <dbReference type="EMBL" id="RJL21102.1"/>
    </source>
</evidence>
<dbReference type="Proteomes" id="UP000265768">
    <property type="component" value="Unassembled WGS sequence"/>
</dbReference>